<dbReference type="PROSITE" id="PS51819">
    <property type="entry name" value="VOC"/>
    <property type="match status" value="1"/>
</dbReference>
<proteinExistence type="predicted"/>
<keyword evidence="3" id="KW-1185">Reference proteome</keyword>
<dbReference type="Proteomes" id="UP000482960">
    <property type="component" value="Unassembled WGS sequence"/>
</dbReference>
<reference evidence="2 3" key="1">
    <citation type="submission" date="2020-03" db="EMBL/GenBank/DDBJ databases">
        <title>Whole genome shotgun sequence of Phytohabitans rumicis NBRC 108638.</title>
        <authorList>
            <person name="Komaki H."/>
            <person name="Tamura T."/>
        </authorList>
    </citation>
    <scope>NUCLEOTIDE SEQUENCE [LARGE SCALE GENOMIC DNA]</scope>
    <source>
        <strain evidence="2 3">NBRC 108638</strain>
    </source>
</reference>
<dbReference type="AlphaFoldDB" id="A0A6V8LC75"/>
<dbReference type="PANTHER" id="PTHR34109">
    <property type="entry name" value="BNAUNNG04460D PROTEIN-RELATED"/>
    <property type="match status" value="1"/>
</dbReference>
<evidence type="ECO:0000259" key="1">
    <source>
        <dbReference type="PROSITE" id="PS51819"/>
    </source>
</evidence>
<organism evidence="2 3">
    <name type="scientific">Phytohabitans rumicis</name>
    <dbReference type="NCBI Taxonomy" id="1076125"/>
    <lineage>
        <taxon>Bacteria</taxon>
        <taxon>Bacillati</taxon>
        <taxon>Actinomycetota</taxon>
        <taxon>Actinomycetes</taxon>
        <taxon>Micromonosporales</taxon>
        <taxon>Micromonosporaceae</taxon>
    </lineage>
</organism>
<dbReference type="InterPro" id="IPR037523">
    <property type="entry name" value="VOC_core"/>
</dbReference>
<gene>
    <name evidence="2" type="ORF">Prum_084650</name>
</gene>
<dbReference type="PANTHER" id="PTHR34109:SF1">
    <property type="entry name" value="VOC DOMAIN-CONTAINING PROTEIN"/>
    <property type="match status" value="1"/>
</dbReference>
<dbReference type="EMBL" id="BLPG01000001">
    <property type="protein sequence ID" value="GFJ94823.1"/>
    <property type="molecule type" value="Genomic_DNA"/>
</dbReference>
<dbReference type="InterPro" id="IPR029068">
    <property type="entry name" value="Glyas_Bleomycin-R_OHBP_Dase"/>
</dbReference>
<evidence type="ECO:0000313" key="2">
    <source>
        <dbReference type="EMBL" id="GFJ94823.1"/>
    </source>
</evidence>
<accession>A0A6V8LC75</accession>
<reference evidence="2 3" key="2">
    <citation type="submission" date="2020-03" db="EMBL/GenBank/DDBJ databases">
        <authorList>
            <person name="Ichikawa N."/>
            <person name="Kimura A."/>
            <person name="Kitahashi Y."/>
            <person name="Uohara A."/>
        </authorList>
    </citation>
    <scope>NUCLEOTIDE SEQUENCE [LARGE SCALE GENOMIC DNA]</scope>
    <source>
        <strain evidence="2 3">NBRC 108638</strain>
    </source>
</reference>
<protein>
    <recommendedName>
        <fullName evidence="1">VOC domain-containing protein</fullName>
    </recommendedName>
</protein>
<dbReference type="CDD" id="cd07246">
    <property type="entry name" value="VOC_like"/>
    <property type="match status" value="1"/>
</dbReference>
<dbReference type="Gene3D" id="3.30.720.110">
    <property type="match status" value="1"/>
</dbReference>
<sequence>MDDMTDKTSPAPAGHRSLSTFFAVYDSAKALEFYREAFGAEVVRRMDAPDGSVSHAEVRLGDSLFMMSEPMPAFGIVGPPAEGNAFTMTFWTADVDAVYERAVALGATALSPVADVFSGDRMGVLRCPFGVRWCIARHDRDVPDAEVEAAAREWMADQG</sequence>
<feature type="domain" description="VOC" evidence="1">
    <location>
        <begin position="16"/>
        <end position="138"/>
    </location>
</feature>
<dbReference type="Pfam" id="PF00903">
    <property type="entry name" value="Glyoxalase"/>
    <property type="match status" value="1"/>
</dbReference>
<dbReference type="Gene3D" id="3.30.720.120">
    <property type="match status" value="1"/>
</dbReference>
<comment type="caution">
    <text evidence="2">The sequence shown here is derived from an EMBL/GenBank/DDBJ whole genome shotgun (WGS) entry which is preliminary data.</text>
</comment>
<dbReference type="SUPFAM" id="SSF54593">
    <property type="entry name" value="Glyoxalase/Bleomycin resistance protein/Dihydroxybiphenyl dioxygenase"/>
    <property type="match status" value="1"/>
</dbReference>
<dbReference type="InterPro" id="IPR004360">
    <property type="entry name" value="Glyas_Fos-R_dOase_dom"/>
</dbReference>
<name>A0A6V8LC75_9ACTN</name>
<evidence type="ECO:0000313" key="3">
    <source>
        <dbReference type="Proteomes" id="UP000482960"/>
    </source>
</evidence>